<protein>
    <submittedName>
        <fullName evidence="1">Uncharacterized protein</fullName>
    </submittedName>
</protein>
<sequence length="133" mass="14546">MRATSGTGFTMWPGCSTSAAATYCWWSTVATDAARAPQAKRGCTGTPRRAWTSWRSTRGWTPPSCWSSDAPWAAPWPWTWRRGRSTPAACWASWWRTPSARYPRWGACFSAGCAGCRTSASRASSGPLTRCLG</sequence>
<organism evidence="1">
    <name type="scientific">Ixodes ricinus</name>
    <name type="common">Common tick</name>
    <name type="synonym">Acarus ricinus</name>
    <dbReference type="NCBI Taxonomy" id="34613"/>
    <lineage>
        <taxon>Eukaryota</taxon>
        <taxon>Metazoa</taxon>
        <taxon>Ecdysozoa</taxon>
        <taxon>Arthropoda</taxon>
        <taxon>Chelicerata</taxon>
        <taxon>Arachnida</taxon>
        <taxon>Acari</taxon>
        <taxon>Parasitiformes</taxon>
        <taxon>Ixodida</taxon>
        <taxon>Ixodoidea</taxon>
        <taxon>Ixodidae</taxon>
        <taxon>Ixodinae</taxon>
        <taxon>Ixodes</taxon>
    </lineage>
</organism>
<dbReference type="EMBL" id="GEGO01006250">
    <property type="protein sequence ID" value="JAR89154.1"/>
    <property type="molecule type" value="Transcribed_RNA"/>
</dbReference>
<reference evidence="1" key="1">
    <citation type="journal article" date="2018" name="PLoS Negl. Trop. Dis.">
        <title>Sialome diversity of ticks revealed by RNAseq of single tick salivary glands.</title>
        <authorList>
            <person name="Perner J."/>
            <person name="Kropackova S."/>
            <person name="Kopacek P."/>
            <person name="Ribeiro J.M."/>
        </authorList>
    </citation>
    <scope>NUCLEOTIDE SEQUENCE</scope>
    <source>
        <strain evidence="1">Siblings of single egg batch collected in Ceske Budejovice</strain>
        <tissue evidence="1">Salivary glands</tissue>
    </source>
</reference>
<accession>A0A147BEE4</accession>
<proteinExistence type="predicted"/>
<name>A0A147BEE4_IXORI</name>
<evidence type="ECO:0000313" key="1">
    <source>
        <dbReference type="EMBL" id="JAR89154.1"/>
    </source>
</evidence>
<dbReference type="AlphaFoldDB" id="A0A147BEE4"/>